<gene>
    <name evidence="3" type="ORF">TeGR_g13322</name>
</gene>
<dbReference type="Gene3D" id="2.10.50.10">
    <property type="entry name" value="Tumor Necrosis Factor Receptor, subunit A, domain 2"/>
    <property type="match status" value="5"/>
</dbReference>
<comment type="caution">
    <text evidence="3">The sequence shown here is derived from an EMBL/GenBank/DDBJ whole genome shotgun (WGS) entry which is preliminary data.</text>
</comment>
<dbReference type="CDD" id="cd00185">
    <property type="entry name" value="TNFRSF"/>
    <property type="match status" value="1"/>
</dbReference>
<evidence type="ECO:0000256" key="1">
    <source>
        <dbReference type="SAM" id="MobiDB-lite"/>
    </source>
</evidence>
<accession>A0ABQ6MFX6</accession>
<name>A0ABQ6MFX6_9STRA</name>
<dbReference type="InterPro" id="IPR001245">
    <property type="entry name" value="Ser-Thr/Tyr_kinase_cat_dom"/>
</dbReference>
<evidence type="ECO:0000313" key="4">
    <source>
        <dbReference type="Proteomes" id="UP001165060"/>
    </source>
</evidence>
<reference evidence="3 4" key="1">
    <citation type="journal article" date="2023" name="Commun. Biol.">
        <title>Genome analysis of Parmales, the sister group of diatoms, reveals the evolutionary specialization of diatoms from phago-mixotrophs to photoautotrophs.</title>
        <authorList>
            <person name="Ban H."/>
            <person name="Sato S."/>
            <person name="Yoshikawa S."/>
            <person name="Yamada K."/>
            <person name="Nakamura Y."/>
            <person name="Ichinomiya M."/>
            <person name="Sato N."/>
            <person name="Blanc-Mathieu R."/>
            <person name="Endo H."/>
            <person name="Kuwata A."/>
            <person name="Ogata H."/>
        </authorList>
    </citation>
    <scope>NUCLEOTIDE SEQUENCE [LARGE SCALE GENOMIC DNA]</scope>
</reference>
<dbReference type="SMART" id="SM01411">
    <property type="entry name" value="Ephrin_rec_like"/>
    <property type="match status" value="8"/>
</dbReference>
<dbReference type="Proteomes" id="UP001165060">
    <property type="component" value="Unassembled WGS sequence"/>
</dbReference>
<dbReference type="Pfam" id="PF07714">
    <property type="entry name" value="PK_Tyr_Ser-Thr"/>
    <property type="match status" value="1"/>
</dbReference>
<feature type="region of interest" description="Disordered" evidence="1">
    <location>
        <begin position="1464"/>
        <end position="1503"/>
    </location>
</feature>
<keyword evidence="4" id="KW-1185">Reference proteome</keyword>
<organism evidence="3 4">
    <name type="scientific">Tetraparma gracilis</name>
    <dbReference type="NCBI Taxonomy" id="2962635"/>
    <lineage>
        <taxon>Eukaryota</taxon>
        <taxon>Sar</taxon>
        <taxon>Stramenopiles</taxon>
        <taxon>Ochrophyta</taxon>
        <taxon>Bolidophyceae</taxon>
        <taxon>Parmales</taxon>
        <taxon>Triparmaceae</taxon>
        <taxon>Tetraparma</taxon>
    </lineage>
</organism>
<dbReference type="InterPro" id="IPR020635">
    <property type="entry name" value="Tyr_kinase_cat_dom"/>
</dbReference>
<dbReference type="PANTHER" id="PTHR46967:SF2">
    <property type="entry name" value="SUSHI, VON WILLEBRAND FACTOR TYPE A, EGF AND PENTRAXIN DOMAIN-CONTAINING PROTEIN 1-LIKE"/>
    <property type="match status" value="1"/>
</dbReference>
<feature type="compositionally biased region" description="Basic and acidic residues" evidence="1">
    <location>
        <begin position="1464"/>
        <end position="1481"/>
    </location>
</feature>
<dbReference type="Pfam" id="PF07699">
    <property type="entry name" value="Ephrin_rec_like"/>
    <property type="match status" value="1"/>
</dbReference>
<dbReference type="PANTHER" id="PTHR46967">
    <property type="entry name" value="INSULIN-LIKE GROWTH FACTOR BINDING PROTEIN,N-TERMINAL"/>
    <property type="match status" value="1"/>
</dbReference>
<sequence>PPPPGPDSTDTACTDCVPGKYSDTVSTDACISCDRILPKFNANSGSTHYDACQTCAEGSVPLPDLSGCEECAEGKYGGLGNGRCILCPANTYDSGSNSTVASCLACEPGTTSAPGSTECRLPTTISVGNAAQFAAAILDAGTGDTVELASDVTFSGDFGFHASAPSANSAFSIAEKVISVSCDDPAAKCTVSGGDERRAFYIFTNSRDEPAVSLTDIRFTAGRSPDGDISGGGGLRVYTSRIAINGCEFSSNVARYDTFNAYLGTTSGGASVKLSTIFISNSVFRDNLASTGGALYIDLSIVSLSSCTIVGNEANPKEAGGISVASSFVSILLCTIEGNVAGIYGGGLVTGGNFEPLLETSAQVGTEGIGAQLTGQKDALGLRLILSGVSFSDNVDENDAQAHDLFSYNANTVVRETCPAEDGYYFLAQEGTALTVNEGGTASGTLSSFTCLAQCAPGEDRKTSNHPCTVCEAGKYGNDGIFECSECPAGSYNEDTGTASIDACAACPPGSDSASAPSCTACPPGSFNPSSGSTSPTSCELCPTGTFNPSSSSSSSGSCLDCAAGKFGESAGAVSSEAGCTECSTGTYAATGSAECELCPAGTFNPVAGSPSSSSCQACLAGKSSEPGSTTSDSCTNCAAGSYSVGSASSCTLCQAGTYNSREGSEVEVDCEDCAPGTYNPAEGSESPADCQDCAAGTASSEHGATSLSSCGTCDAGSFAPAGSSTCTLCVAGRYSSEVGLERLDDCLLCAAGKASPLMGAANENACSACTPGSYSTGGNSTCGLCAAGSCEPGKYSAVVEAKTDSTCEACPNSLISNGGSSSPSNCYPSPSIFFNLFMTDPKERIFAWGGSESNHMEAVFEGEPLTSPTSFIFTSPTTFLVSDEDSSKLLRYSPLSRLSLPSGTTTIDPIDIGIELRDRFDEPISDNYDVSYELFKFNFTVHGEIFVSADLSLPHSFKGSIQAQEDNSLVASVDIMYAGEWDFQLVEKLGDLEQHIGGPAPLFMSVSPGPTHAATSRIEFAQMLTAGDTFEATVVTLDLHENPTDWAGDAFLAEVNDDEIELDRLGPGAFGFSKVFRTAGIYVFAVTHEEELVGGEQNVLQVKASYRQIIRGDDPELAKALDAANGVLSPESIAIRRSLIVLDMTVCDVGIRGFIIEDLPSILLNSAVILLEMRAGSKAGKTENEELAEEMRIKKHSEEELKVMVAALESVSKERQDELKEVMIESKEIKIDKLLGKGGFGVLLTVNEENVLRFRHECFLMKNLSHPNVVKLVGVCWSEELFACCLDFVENGSLEDWLRRTVGGKKYFYSEGWRPILPLNFVKAYPKLHALIQECWRVRRKERPNFDQIVYRLQHEIGDEIKRKEEPKIELYSVEDDLIYRGRIGKEDEILESEGEEEERATARTRRAQHETAMKVVMDELNGLKAQLAAKEMVPKQVLEQEVEKKDKMLQELREKLEKQGKALEQLKNEKGEGKRKGGLEKTASTKKVDDDMKNMLAMMGR</sequence>
<protein>
    <recommendedName>
        <fullName evidence="2">Tyrosine-protein kinase catalytic domain-containing protein</fullName>
    </recommendedName>
</protein>
<evidence type="ECO:0000259" key="2">
    <source>
        <dbReference type="SMART" id="SM00219"/>
    </source>
</evidence>
<dbReference type="SUPFAM" id="SSF57184">
    <property type="entry name" value="Growth factor receptor domain"/>
    <property type="match status" value="4"/>
</dbReference>
<dbReference type="Gene3D" id="1.10.510.10">
    <property type="entry name" value="Transferase(Phosphotransferase) domain 1"/>
    <property type="match status" value="1"/>
</dbReference>
<dbReference type="InterPro" id="IPR011009">
    <property type="entry name" value="Kinase-like_dom_sf"/>
</dbReference>
<dbReference type="SUPFAM" id="SSF51126">
    <property type="entry name" value="Pectin lyase-like"/>
    <property type="match status" value="1"/>
</dbReference>
<dbReference type="EMBL" id="BRYB01001431">
    <property type="protein sequence ID" value="GMI25620.1"/>
    <property type="molecule type" value="Genomic_DNA"/>
</dbReference>
<evidence type="ECO:0000313" key="3">
    <source>
        <dbReference type="EMBL" id="GMI25620.1"/>
    </source>
</evidence>
<feature type="non-terminal residue" evidence="3">
    <location>
        <position position="1"/>
    </location>
</feature>
<dbReference type="InterPro" id="IPR011641">
    <property type="entry name" value="Tyr-kin_ephrin_A/B_rcpt-like"/>
</dbReference>
<dbReference type="SUPFAM" id="SSF56112">
    <property type="entry name" value="Protein kinase-like (PK-like)"/>
    <property type="match status" value="1"/>
</dbReference>
<feature type="domain" description="Tyrosine-protein kinase catalytic" evidence="2">
    <location>
        <begin position="1230"/>
        <end position="1354"/>
    </location>
</feature>
<dbReference type="InterPro" id="IPR011050">
    <property type="entry name" value="Pectin_lyase_fold/virulence"/>
</dbReference>
<dbReference type="SMART" id="SM00219">
    <property type="entry name" value="TyrKc"/>
    <property type="match status" value="1"/>
</dbReference>
<dbReference type="InterPro" id="IPR009030">
    <property type="entry name" value="Growth_fac_rcpt_cys_sf"/>
</dbReference>
<proteinExistence type="predicted"/>